<comment type="similarity">
    <text evidence="5">Belongs to the class VI-like SAM-binding methyltransferase superfamily. Isoprenylcysteine carboxyl methyltransferase family.</text>
</comment>
<evidence type="ECO:0000256" key="1">
    <source>
        <dbReference type="ARBA" id="ARBA00004141"/>
    </source>
</evidence>
<evidence type="ECO:0000313" key="7">
    <source>
        <dbReference type="Proteomes" id="UP001295740"/>
    </source>
</evidence>
<keyword evidence="5" id="KW-0808">Transferase</keyword>
<dbReference type="Pfam" id="PF04140">
    <property type="entry name" value="ICMT"/>
    <property type="match status" value="1"/>
</dbReference>
<dbReference type="PANTHER" id="PTHR12714">
    <property type="entry name" value="PROTEIN-S ISOPRENYLCYSTEINE O-METHYLTRANSFERASE"/>
    <property type="match status" value="1"/>
</dbReference>
<keyword evidence="2 5" id="KW-0812">Transmembrane</keyword>
<evidence type="ECO:0000313" key="6">
    <source>
        <dbReference type="EMBL" id="CAJ2511385.1"/>
    </source>
</evidence>
<dbReference type="Proteomes" id="UP001295740">
    <property type="component" value="Unassembled WGS sequence"/>
</dbReference>
<dbReference type="GO" id="GO:0004671">
    <property type="term" value="F:protein C-terminal S-isoprenylcysteine carboxyl O-methyltransferase activity"/>
    <property type="evidence" value="ECO:0007669"/>
    <property type="project" value="UniProtKB-EC"/>
</dbReference>
<evidence type="ECO:0000256" key="2">
    <source>
        <dbReference type="ARBA" id="ARBA00022692"/>
    </source>
</evidence>
<dbReference type="PANTHER" id="PTHR12714:SF9">
    <property type="entry name" value="PROTEIN-S-ISOPRENYLCYSTEINE O-METHYLTRANSFERASE"/>
    <property type="match status" value="1"/>
</dbReference>
<comment type="catalytic activity">
    <reaction evidence="5">
        <text>[protein]-C-terminal S-[(2E,6E)-farnesyl]-L-cysteine + S-adenosyl-L-methionine = [protein]-C-terminal S-[(2E,6E)-farnesyl]-L-cysteine methyl ester + S-adenosyl-L-homocysteine</text>
        <dbReference type="Rhea" id="RHEA:21672"/>
        <dbReference type="Rhea" id="RHEA-COMP:12125"/>
        <dbReference type="Rhea" id="RHEA-COMP:12126"/>
        <dbReference type="ChEBI" id="CHEBI:57856"/>
        <dbReference type="ChEBI" id="CHEBI:59789"/>
        <dbReference type="ChEBI" id="CHEBI:90510"/>
        <dbReference type="ChEBI" id="CHEBI:90511"/>
        <dbReference type="EC" id="2.1.1.100"/>
    </reaction>
</comment>
<comment type="caution">
    <text evidence="6">The sequence shown here is derived from an EMBL/GenBank/DDBJ whole genome shotgun (WGS) entry which is preliminary data.</text>
</comment>
<evidence type="ECO:0000256" key="5">
    <source>
        <dbReference type="RuleBase" id="RU362022"/>
    </source>
</evidence>
<keyword evidence="3 5" id="KW-1133">Transmembrane helix</keyword>
<feature type="transmembrane region" description="Helical" evidence="5">
    <location>
        <begin position="191"/>
        <end position="207"/>
    </location>
</feature>
<reference evidence="6" key="1">
    <citation type="submission" date="2023-10" db="EMBL/GenBank/DDBJ databases">
        <authorList>
            <person name="Hackl T."/>
        </authorList>
    </citation>
    <scope>NUCLEOTIDE SEQUENCE</scope>
</reference>
<evidence type="ECO:0000256" key="3">
    <source>
        <dbReference type="ARBA" id="ARBA00022989"/>
    </source>
</evidence>
<dbReference type="EMBL" id="CAUWAG010000018">
    <property type="protein sequence ID" value="CAJ2511385.1"/>
    <property type="molecule type" value="Genomic_DNA"/>
</dbReference>
<gene>
    <name evidence="6" type="ORF">KHLLAP_LOCUS11853</name>
</gene>
<protein>
    <recommendedName>
        <fullName evidence="5">Protein-S-isoprenylcysteine O-methyltransferase</fullName>
        <ecNumber evidence="5">2.1.1.100</ecNumber>
    </recommendedName>
</protein>
<sequence length="240" mass="26038">MPLPAISLAQGSLAATILLAAVGTYIGATPPNPDAEATHTIPASGDTVRSLLITNKRSIRLTLMAPLGLFSLHTVTLALLHPNIPPSILGYGAQNGLNPDRITWSAATAVPLALILCAGVPLRMVAYASLGTNFTFALKEPDRLTTTGIYRYVQHPSYTGLVILVISNVALLGRMDGAISCIVPPGWRDDLAALQWAVFPGFLFMVWKRTMQEESMMRARFGAEWEGWHARTARYIPWVF</sequence>
<name>A0AAI8VVG6_9PEZI</name>
<keyword evidence="4 5" id="KW-0472">Membrane</keyword>
<feature type="transmembrane region" description="Helical" evidence="5">
    <location>
        <begin position="149"/>
        <end position="171"/>
    </location>
</feature>
<keyword evidence="7" id="KW-1185">Reference proteome</keyword>
<dbReference type="Gene3D" id="1.20.120.1630">
    <property type="match status" value="1"/>
</dbReference>
<dbReference type="GO" id="GO:0005789">
    <property type="term" value="C:endoplasmic reticulum membrane"/>
    <property type="evidence" value="ECO:0007669"/>
    <property type="project" value="UniProtKB-SubCell"/>
</dbReference>
<comment type="subcellular location">
    <subcellularLocation>
        <location evidence="5">Endoplasmic reticulum membrane</location>
        <topology evidence="5">Multi-pass membrane protein</topology>
    </subcellularLocation>
    <subcellularLocation>
        <location evidence="1">Membrane</location>
        <topology evidence="1">Multi-pass membrane protein</topology>
    </subcellularLocation>
</comment>
<feature type="transmembrane region" description="Helical" evidence="5">
    <location>
        <begin position="102"/>
        <end position="128"/>
    </location>
</feature>
<keyword evidence="5" id="KW-0256">Endoplasmic reticulum</keyword>
<organism evidence="6 7">
    <name type="scientific">Anthostomella pinea</name>
    <dbReference type="NCBI Taxonomy" id="933095"/>
    <lineage>
        <taxon>Eukaryota</taxon>
        <taxon>Fungi</taxon>
        <taxon>Dikarya</taxon>
        <taxon>Ascomycota</taxon>
        <taxon>Pezizomycotina</taxon>
        <taxon>Sordariomycetes</taxon>
        <taxon>Xylariomycetidae</taxon>
        <taxon>Xylariales</taxon>
        <taxon>Xylariaceae</taxon>
        <taxon>Anthostomella</taxon>
    </lineage>
</organism>
<feature type="transmembrane region" description="Helical" evidence="5">
    <location>
        <begin position="6"/>
        <end position="28"/>
    </location>
</feature>
<keyword evidence="5" id="KW-0949">S-adenosyl-L-methionine</keyword>
<accession>A0AAI8VVG6</accession>
<proteinExistence type="inferred from homology"/>
<dbReference type="AlphaFoldDB" id="A0AAI8VVG6"/>
<keyword evidence="5" id="KW-0489">Methyltransferase</keyword>
<evidence type="ECO:0000256" key="4">
    <source>
        <dbReference type="ARBA" id="ARBA00023136"/>
    </source>
</evidence>
<dbReference type="InterPro" id="IPR007269">
    <property type="entry name" value="ICMT_MeTrfase"/>
</dbReference>
<dbReference type="GO" id="GO:0032259">
    <property type="term" value="P:methylation"/>
    <property type="evidence" value="ECO:0007669"/>
    <property type="project" value="UniProtKB-KW"/>
</dbReference>
<dbReference type="EC" id="2.1.1.100" evidence="5"/>
<feature type="transmembrane region" description="Helical" evidence="5">
    <location>
        <begin position="61"/>
        <end position="82"/>
    </location>
</feature>